<keyword evidence="8" id="KW-0902">Two-component regulatory system</keyword>
<dbReference type="Proteomes" id="UP001429601">
    <property type="component" value="Unassembled WGS sequence"/>
</dbReference>
<dbReference type="GO" id="GO:0016301">
    <property type="term" value="F:kinase activity"/>
    <property type="evidence" value="ECO:0007669"/>
    <property type="project" value="UniProtKB-KW"/>
</dbReference>
<dbReference type="CDD" id="cd00082">
    <property type="entry name" value="HisKA"/>
    <property type="match status" value="1"/>
</dbReference>
<dbReference type="Gene3D" id="3.30.565.10">
    <property type="entry name" value="Histidine kinase-like ATPase, C-terminal domain"/>
    <property type="match status" value="1"/>
</dbReference>
<dbReference type="SUPFAM" id="SSF55874">
    <property type="entry name" value="ATPase domain of HSP90 chaperone/DNA topoisomerase II/histidine kinase"/>
    <property type="match status" value="1"/>
</dbReference>
<evidence type="ECO:0000313" key="11">
    <source>
        <dbReference type="EMBL" id="NID05523.1"/>
    </source>
</evidence>
<dbReference type="Pfam" id="PF00512">
    <property type="entry name" value="HisKA"/>
    <property type="match status" value="1"/>
</dbReference>
<protein>
    <recommendedName>
        <fullName evidence="2">histidine kinase</fullName>
        <ecNumber evidence="2">2.7.13.3</ecNumber>
    </recommendedName>
</protein>
<evidence type="ECO:0000256" key="3">
    <source>
        <dbReference type="ARBA" id="ARBA00022553"/>
    </source>
</evidence>
<evidence type="ECO:0000259" key="10">
    <source>
        <dbReference type="PROSITE" id="PS50109"/>
    </source>
</evidence>
<dbReference type="InterPro" id="IPR004358">
    <property type="entry name" value="Sig_transdc_His_kin-like_C"/>
</dbReference>
<evidence type="ECO:0000313" key="12">
    <source>
        <dbReference type="Proteomes" id="UP001429601"/>
    </source>
</evidence>
<dbReference type="InterPro" id="IPR036890">
    <property type="entry name" value="HATPase_C_sf"/>
</dbReference>
<dbReference type="InterPro" id="IPR003661">
    <property type="entry name" value="HisK_dim/P_dom"/>
</dbReference>
<keyword evidence="7" id="KW-0067">ATP-binding</keyword>
<evidence type="ECO:0000256" key="8">
    <source>
        <dbReference type="ARBA" id="ARBA00023012"/>
    </source>
</evidence>
<reference evidence="11 12" key="1">
    <citation type="journal article" date="2011" name="Curr. Microbiol.">
        <title>Luteibacter jiangsuensis sp. nov.: a methamidophos-degrading bacterium isolated from a methamidophos-manufacturing factory.</title>
        <authorList>
            <person name="Wang L."/>
            <person name="Wang G.L."/>
            <person name="Li S.P."/>
            <person name="Jiang J.D."/>
        </authorList>
    </citation>
    <scope>NUCLEOTIDE SEQUENCE [LARGE SCALE GENOMIC DNA]</scope>
    <source>
        <strain evidence="11 12">CGMCC 1.10133</strain>
    </source>
</reference>
<accession>A0ABX0Q591</accession>
<proteinExistence type="predicted"/>
<evidence type="ECO:0000256" key="7">
    <source>
        <dbReference type="ARBA" id="ARBA00022840"/>
    </source>
</evidence>
<keyword evidence="4" id="KW-0808">Transferase</keyword>
<keyword evidence="9" id="KW-0812">Transmembrane</keyword>
<dbReference type="PANTHER" id="PTHR42878:SF7">
    <property type="entry name" value="SENSOR HISTIDINE KINASE GLRK"/>
    <property type="match status" value="1"/>
</dbReference>
<dbReference type="SMART" id="SM00387">
    <property type="entry name" value="HATPase_c"/>
    <property type="match status" value="1"/>
</dbReference>
<dbReference type="InterPro" id="IPR050351">
    <property type="entry name" value="BphY/WalK/GraS-like"/>
</dbReference>
<dbReference type="InterPro" id="IPR005467">
    <property type="entry name" value="His_kinase_dom"/>
</dbReference>
<feature type="domain" description="Histidine kinase" evidence="10">
    <location>
        <begin position="237"/>
        <end position="444"/>
    </location>
</feature>
<keyword evidence="5" id="KW-0547">Nucleotide-binding</keyword>
<comment type="caution">
    <text evidence="11">The sequence shown here is derived from an EMBL/GenBank/DDBJ whole genome shotgun (WGS) entry which is preliminary data.</text>
</comment>
<keyword evidence="3" id="KW-0597">Phosphoprotein</keyword>
<name>A0ABX0Q591_9GAMM</name>
<dbReference type="RefSeq" id="WP_167126225.1">
    <property type="nucleotide sequence ID" value="NZ_JAAQQR010000004.1"/>
</dbReference>
<dbReference type="Pfam" id="PF02518">
    <property type="entry name" value="HATPase_c"/>
    <property type="match status" value="1"/>
</dbReference>
<dbReference type="PROSITE" id="PS50109">
    <property type="entry name" value="HIS_KIN"/>
    <property type="match status" value="1"/>
</dbReference>
<keyword evidence="9" id="KW-1133">Transmembrane helix</keyword>
<dbReference type="InterPro" id="IPR003594">
    <property type="entry name" value="HATPase_dom"/>
</dbReference>
<evidence type="ECO:0000256" key="4">
    <source>
        <dbReference type="ARBA" id="ARBA00022679"/>
    </source>
</evidence>
<dbReference type="EC" id="2.7.13.3" evidence="2"/>
<dbReference type="EMBL" id="JAAQQR010000004">
    <property type="protein sequence ID" value="NID05523.1"/>
    <property type="molecule type" value="Genomic_DNA"/>
</dbReference>
<comment type="catalytic activity">
    <reaction evidence="1">
        <text>ATP + protein L-histidine = ADP + protein N-phospho-L-histidine.</text>
        <dbReference type="EC" id="2.7.13.3"/>
    </reaction>
</comment>
<evidence type="ECO:0000256" key="6">
    <source>
        <dbReference type="ARBA" id="ARBA00022777"/>
    </source>
</evidence>
<sequence>MTVSPRSPGRPVSLRRQLILKGLLPTTVAALAMAGTLGVLHIRAADAEVHAKARIQAARIAAAMADATNDDAVSDALSRALLRTAPTQQAILHRDLAGDIAVDSGRRLAPDSQIHTWTSTDDGELETVSDASALRERQLAGFVMTLLLCGGIVWLFAIARRGLEQDIVAPMENVRARIDRFLHPRGAQVPADDDVLSAIDALIDELVDLRTRHDAAMADALRQRLQDIARHTRFIEQVGDHFRQPLQALALFVAGMQPGDDLRQRAVLGQMRSSLTRLNELLDGLLEMARFDAGAVEPAPVDVIASDLYVRGRAAIEADAARLGVDVRWRGGRLPLHVDPVLFGELLHKLVSSAVLSTPHGRVLVAVRRRGGAIRLEVRDNGMGLDPGAQARVFEDFTRLPGHPGYGLALAVARRIVDTMSGRIGVRSSPGRGTLFWAEFDGAAVLPAASHPAELHWHPAW</sequence>
<dbReference type="SMART" id="SM00388">
    <property type="entry name" value="HisKA"/>
    <property type="match status" value="1"/>
</dbReference>
<dbReference type="PRINTS" id="PR00344">
    <property type="entry name" value="BCTRLSENSOR"/>
</dbReference>
<evidence type="ECO:0000256" key="9">
    <source>
        <dbReference type="SAM" id="Phobius"/>
    </source>
</evidence>
<gene>
    <name evidence="11" type="ORF">HBF26_11545</name>
</gene>
<keyword evidence="12" id="KW-1185">Reference proteome</keyword>
<keyword evidence="6 11" id="KW-0418">Kinase</keyword>
<evidence type="ECO:0000256" key="1">
    <source>
        <dbReference type="ARBA" id="ARBA00000085"/>
    </source>
</evidence>
<dbReference type="InterPro" id="IPR036097">
    <property type="entry name" value="HisK_dim/P_sf"/>
</dbReference>
<feature type="transmembrane region" description="Helical" evidence="9">
    <location>
        <begin position="139"/>
        <end position="159"/>
    </location>
</feature>
<dbReference type="SUPFAM" id="SSF47384">
    <property type="entry name" value="Homodimeric domain of signal transducing histidine kinase"/>
    <property type="match status" value="1"/>
</dbReference>
<feature type="transmembrane region" description="Helical" evidence="9">
    <location>
        <begin position="20"/>
        <end position="42"/>
    </location>
</feature>
<keyword evidence="9" id="KW-0472">Membrane</keyword>
<organism evidence="11 12">
    <name type="scientific">Luteibacter jiangsuensis</name>
    <dbReference type="NCBI Taxonomy" id="637577"/>
    <lineage>
        <taxon>Bacteria</taxon>
        <taxon>Pseudomonadati</taxon>
        <taxon>Pseudomonadota</taxon>
        <taxon>Gammaproteobacteria</taxon>
        <taxon>Lysobacterales</taxon>
        <taxon>Rhodanobacteraceae</taxon>
        <taxon>Luteibacter</taxon>
    </lineage>
</organism>
<evidence type="ECO:0000256" key="5">
    <source>
        <dbReference type="ARBA" id="ARBA00022741"/>
    </source>
</evidence>
<dbReference type="Gene3D" id="1.10.287.130">
    <property type="match status" value="1"/>
</dbReference>
<dbReference type="PANTHER" id="PTHR42878">
    <property type="entry name" value="TWO-COMPONENT HISTIDINE KINASE"/>
    <property type="match status" value="1"/>
</dbReference>
<evidence type="ECO:0000256" key="2">
    <source>
        <dbReference type="ARBA" id="ARBA00012438"/>
    </source>
</evidence>